<dbReference type="EMBL" id="MHOJ01000044">
    <property type="protein sequence ID" value="OGZ61331.1"/>
    <property type="molecule type" value="Genomic_DNA"/>
</dbReference>
<proteinExistence type="predicted"/>
<evidence type="ECO:0000259" key="1">
    <source>
        <dbReference type="Pfam" id="PF13173"/>
    </source>
</evidence>
<dbReference type="SUPFAM" id="SSF52540">
    <property type="entry name" value="P-loop containing nucleoside triphosphate hydrolases"/>
    <property type="match status" value="1"/>
</dbReference>
<dbReference type="InterPro" id="IPR027417">
    <property type="entry name" value="P-loop_NTPase"/>
</dbReference>
<evidence type="ECO:0000259" key="2">
    <source>
        <dbReference type="Pfam" id="PF13635"/>
    </source>
</evidence>
<dbReference type="AlphaFoldDB" id="A0A1G2HGF3"/>
<dbReference type="Pfam" id="PF13173">
    <property type="entry name" value="AAA_14"/>
    <property type="match status" value="1"/>
</dbReference>
<dbReference type="InterPro" id="IPR041682">
    <property type="entry name" value="AAA_14"/>
</dbReference>
<feature type="domain" description="AAA" evidence="1">
    <location>
        <begin position="8"/>
        <end position="124"/>
    </location>
</feature>
<accession>A0A1G2HGF3</accession>
<gene>
    <name evidence="3" type="ORF">A3H51_02255</name>
</gene>
<protein>
    <recommendedName>
        <fullName evidence="5">AAA+ ATPase domain-containing protein</fullName>
    </recommendedName>
</protein>
<organism evidence="3 4">
    <name type="scientific">Candidatus Spechtbacteria bacterium RIFCSPLOWO2_02_FULL_38_8</name>
    <dbReference type="NCBI Taxonomy" id="1802164"/>
    <lineage>
        <taxon>Bacteria</taxon>
        <taxon>Candidatus Spechtiibacteriota</taxon>
    </lineage>
</organism>
<reference evidence="3 4" key="1">
    <citation type="journal article" date="2016" name="Nat. Commun.">
        <title>Thousands of microbial genomes shed light on interconnected biogeochemical processes in an aquifer system.</title>
        <authorList>
            <person name="Anantharaman K."/>
            <person name="Brown C.T."/>
            <person name="Hug L.A."/>
            <person name="Sharon I."/>
            <person name="Castelle C.J."/>
            <person name="Probst A.J."/>
            <person name="Thomas B.C."/>
            <person name="Singh A."/>
            <person name="Wilkins M.J."/>
            <person name="Karaoz U."/>
            <person name="Brodie E.L."/>
            <person name="Williams K.H."/>
            <person name="Hubbard S.S."/>
            <person name="Banfield J.F."/>
        </authorList>
    </citation>
    <scope>NUCLEOTIDE SEQUENCE [LARGE SCALE GENOMIC DNA]</scope>
</reference>
<sequence length="364" mass="41850">MDLLFEVNPIVSLLGPRQCGKTTLARDYASGKQMHYFDLENPIDLQRLEQPMVQLSELTGLIVIDEIQRRPDLFPMLRVLVDEHKPRQFLILGSASRDLLHQSSETLTGRISYCELTPFSFAETQELNNLWLRGGFPRSYLANNDANSFQWRMDYIRTFVEQDIRMLGIDIAPLQLGRFWQMLAHTHGNIFNASELGRSLGFAHTTAKRYLDILTNTFMIRTLTPWHENISKRQVKSPKIYFRDSGIFLAQLQIASNETLMAHPKLGAAWEGFALEEVIRHHHAEPSEVFFWATQGEAELDLLICKNGQRLGFEFKFSDAPRLTKSMHIAMHDLQLDVLTVLFPGKESYVLADNIRVIGLVNYL</sequence>
<evidence type="ECO:0000313" key="3">
    <source>
        <dbReference type="EMBL" id="OGZ61331.1"/>
    </source>
</evidence>
<comment type="caution">
    <text evidence="3">The sequence shown here is derived from an EMBL/GenBank/DDBJ whole genome shotgun (WGS) entry which is preliminary data.</text>
</comment>
<dbReference type="PANTHER" id="PTHR43566">
    <property type="entry name" value="CONSERVED PROTEIN"/>
    <property type="match status" value="1"/>
</dbReference>
<dbReference type="STRING" id="1802164.A3H51_02255"/>
<evidence type="ECO:0000313" key="4">
    <source>
        <dbReference type="Proteomes" id="UP000178509"/>
    </source>
</evidence>
<evidence type="ECO:0008006" key="5">
    <source>
        <dbReference type="Google" id="ProtNLM"/>
    </source>
</evidence>
<dbReference type="Pfam" id="PF13635">
    <property type="entry name" value="DUF4143"/>
    <property type="match status" value="1"/>
</dbReference>
<dbReference type="Proteomes" id="UP000178509">
    <property type="component" value="Unassembled WGS sequence"/>
</dbReference>
<dbReference type="PANTHER" id="PTHR43566:SF2">
    <property type="entry name" value="DUF4143 DOMAIN-CONTAINING PROTEIN"/>
    <property type="match status" value="1"/>
</dbReference>
<feature type="domain" description="DUF4143" evidence="2">
    <location>
        <begin position="161"/>
        <end position="317"/>
    </location>
</feature>
<dbReference type="InterPro" id="IPR025420">
    <property type="entry name" value="DUF4143"/>
</dbReference>
<name>A0A1G2HGF3_9BACT</name>